<sequence>MGRILLIAAAIALAIYAIADCARTPNDQMPAHLPKPIWLLIILLTTPLGPIGWIIISRVMRAENNGGRLDASIWSSDESSIQGIQFGHQHNRPPRDLGPDDDPEFLWRLEKELRAERQARKNAEQEPDLPREQQPQENNGEGPGEGEPDHDPSADRKSQDANERGNDDDSNEDSAG</sequence>
<evidence type="ECO:0000256" key="5">
    <source>
        <dbReference type="ARBA" id="ARBA00023136"/>
    </source>
</evidence>
<feature type="transmembrane region" description="Helical" evidence="7">
    <location>
        <begin position="37"/>
        <end position="56"/>
    </location>
</feature>
<evidence type="ECO:0000313" key="9">
    <source>
        <dbReference type="EMBL" id="MDT3767073.1"/>
    </source>
</evidence>
<evidence type="ECO:0000259" key="8">
    <source>
        <dbReference type="Pfam" id="PF13396"/>
    </source>
</evidence>
<evidence type="ECO:0000256" key="6">
    <source>
        <dbReference type="SAM" id="MobiDB-lite"/>
    </source>
</evidence>
<reference evidence="9 10" key="1">
    <citation type="submission" date="2023-06" db="EMBL/GenBank/DDBJ databases">
        <title>Draft genome sequence of Gleimia hominis type strain CCUG 57540T.</title>
        <authorList>
            <person name="Salva-Serra F."/>
            <person name="Cardew S."/>
            <person name="Jensie Markopoulos S."/>
            <person name="Ohlen M."/>
            <person name="Inganas E."/>
            <person name="Svensson-Stadler L."/>
            <person name="Moore E.R.B."/>
        </authorList>
    </citation>
    <scope>NUCLEOTIDE SEQUENCE [LARGE SCALE GENOMIC DNA]</scope>
    <source>
        <strain evidence="9 10">CCUG 57540</strain>
    </source>
</reference>
<dbReference type="EMBL" id="JASXSX010000001">
    <property type="protein sequence ID" value="MDT3767073.1"/>
    <property type="molecule type" value="Genomic_DNA"/>
</dbReference>
<evidence type="ECO:0000256" key="7">
    <source>
        <dbReference type="SAM" id="Phobius"/>
    </source>
</evidence>
<keyword evidence="3 7" id="KW-0812">Transmembrane</keyword>
<keyword evidence="5 7" id="KW-0472">Membrane</keyword>
<name>A0ABU3IA29_9ACTO</name>
<evidence type="ECO:0000256" key="3">
    <source>
        <dbReference type="ARBA" id="ARBA00022692"/>
    </source>
</evidence>
<feature type="domain" description="Cardiolipin synthase N-terminal" evidence="8">
    <location>
        <begin position="12"/>
        <end position="58"/>
    </location>
</feature>
<dbReference type="Pfam" id="PF13396">
    <property type="entry name" value="PLDc_N"/>
    <property type="match status" value="1"/>
</dbReference>
<dbReference type="RefSeq" id="WP_313272395.1">
    <property type="nucleotide sequence ID" value="NZ_JASXSX010000001.1"/>
</dbReference>
<accession>A0ABU3IA29</accession>
<evidence type="ECO:0000256" key="2">
    <source>
        <dbReference type="ARBA" id="ARBA00022475"/>
    </source>
</evidence>
<feature type="region of interest" description="Disordered" evidence="6">
    <location>
        <begin position="84"/>
        <end position="176"/>
    </location>
</feature>
<keyword evidence="10" id="KW-1185">Reference proteome</keyword>
<keyword evidence="4 7" id="KW-1133">Transmembrane helix</keyword>
<keyword evidence="2" id="KW-1003">Cell membrane</keyword>
<feature type="compositionally biased region" description="Basic and acidic residues" evidence="6">
    <location>
        <begin position="105"/>
        <end position="131"/>
    </location>
</feature>
<comment type="caution">
    <text evidence="9">The sequence shown here is derived from an EMBL/GenBank/DDBJ whole genome shotgun (WGS) entry which is preliminary data.</text>
</comment>
<comment type="subcellular location">
    <subcellularLocation>
        <location evidence="1">Cell membrane</location>
        <topology evidence="1">Multi-pass membrane protein</topology>
    </subcellularLocation>
</comment>
<protein>
    <submittedName>
        <fullName evidence="9">PLDc N-terminal domain-containing protein</fullName>
    </submittedName>
</protein>
<evidence type="ECO:0000313" key="10">
    <source>
        <dbReference type="Proteomes" id="UP001247542"/>
    </source>
</evidence>
<feature type="compositionally biased region" description="Basic and acidic residues" evidence="6">
    <location>
        <begin position="147"/>
        <end position="167"/>
    </location>
</feature>
<evidence type="ECO:0000256" key="1">
    <source>
        <dbReference type="ARBA" id="ARBA00004651"/>
    </source>
</evidence>
<evidence type="ECO:0000256" key="4">
    <source>
        <dbReference type="ARBA" id="ARBA00022989"/>
    </source>
</evidence>
<proteinExistence type="predicted"/>
<organism evidence="9 10">
    <name type="scientific">Gleimia hominis</name>
    <dbReference type="NCBI Taxonomy" id="595468"/>
    <lineage>
        <taxon>Bacteria</taxon>
        <taxon>Bacillati</taxon>
        <taxon>Actinomycetota</taxon>
        <taxon>Actinomycetes</taxon>
        <taxon>Actinomycetales</taxon>
        <taxon>Actinomycetaceae</taxon>
        <taxon>Gleimia</taxon>
    </lineage>
</organism>
<dbReference type="InterPro" id="IPR027379">
    <property type="entry name" value="CLS_N"/>
</dbReference>
<dbReference type="Proteomes" id="UP001247542">
    <property type="component" value="Unassembled WGS sequence"/>
</dbReference>
<gene>
    <name evidence="9" type="ORF">QS713_03195</name>
</gene>